<dbReference type="KEGG" id="ahm:TL08_07695"/>
<dbReference type="Gene3D" id="1.10.10.1150">
    <property type="entry name" value="Coenzyme PQQ synthesis protein D (PqqD)"/>
    <property type="match status" value="1"/>
</dbReference>
<sequence length="85" mass="9122">MTFTLAPDVSLTDVGDSMVLLDEKGGRYWQLNATGAMVLRRLLAGAQVAEIVETLSERHPAAADRVASDVEAIIEALRAAKVVTR</sequence>
<organism evidence="1 2">
    <name type="scientific">Actinoalloteichus hymeniacidonis</name>
    <dbReference type="NCBI Taxonomy" id="340345"/>
    <lineage>
        <taxon>Bacteria</taxon>
        <taxon>Bacillati</taxon>
        <taxon>Actinomycetota</taxon>
        <taxon>Actinomycetes</taxon>
        <taxon>Pseudonocardiales</taxon>
        <taxon>Pseudonocardiaceae</taxon>
        <taxon>Actinoalloteichus</taxon>
    </lineage>
</organism>
<name>A0AAC9MXW1_9PSEU</name>
<dbReference type="InterPro" id="IPR041881">
    <property type="entry name" value="PqqD_sf"/>
</dbReference>
<protein>
    <submittedName>
        <fullName evidence="1">Coenzyme PQQ synthesis protein D (PqqD)</fullName>
    </submittedName>
</protein>
<proteinExistence type="predicted"/>
<dbReference type="NCBIfam" id="NF033530">
    <property type="entry name" value="lasso_PqqD_Strm"/>
    <property type="match status" value="1"/>
</dbReference>
<dbReference type="EMBL" id="CP014859">
    <property type="protein sequence ID" value="AOS62357.1"/>
    <property type="molecule type" value="Genomic_DNA"/>
</dbReference>
<dbReference type="AlphaFoldDB" id="A0AAC9MXW1"/>
<gene>
    <name evidence="1" type="ORF">TL08_07695</name>
</gene>
<dbReference type="InterPro" id="IPR008792">
    <property type="entry name" value="PQQD"/>
</dbReference>
<accession>A0AAC9MXW1</accession>
<dbReference type="Proteomes" id="UP000095210">
    <property type="component" value="Chromosome"/>
</dbReference>
<dbReference type="Pfam" id="PF05402">
    <property type="entry name" value="PqqD"/>
    <property type="match status" value="1"/>
</dbReference>
<dbReference type="RefSeq" id="WP_069847700.1">
    <property type="nucleotide sequence ID" value="NZ_CP014859.1"/>
</dbReference>
<keyword evidence="2" id="KW-1185">Reference proteome</keyword>
<evidence type="ECO:0000313" key="2">
    <source>
        <dbReference type="Proteomes" id="UP000095210"/>
    </source>
</evidence>
<evidence type="ECO:0000313" key="1">
    <source>
        <dbReference type="EMBL" id="AOS62357.1"/>
    </source>
</evidence>
<reference evidence="2" key="1">
    <citation type="submission" date="2016-03" db="EMBL/GenBank/DDBJ databases">
        <title>Complete genome sequence of the type strain Actinoalloteichus hymeniacidonis DSM 45092.</title>
        <authorList>
            <person name="Schaffert L."/>
            <person name="Albersmeier A."/>
            <person name="Winkler A."/>
            <person name="Kalinowski J."/>
            <person name="Zotchev S."/>
            <person name="Ruckert C."/>
        </authorList>
    </citation>
    <scope>NUCLEOTIDE SEQUENCE [LARGE SCALE GENOMIC DNA]</scope>
    <source>
        <strain evidence="2">HPA177(T) (DSM 45092(T))</strain>
    </source>
</reference>